<proteinExistence type="predicted"/>
<evidence type="ECO:0000313" key="1">
    <source>
        <dbReference type="EMBL" id="ONK78089.1"/>
    </source>
</evidence>
<name>A0A5P1FM96_ASPOF</name>
<evidence type="ECO:0000313" key="2">
    <source>
        <dbReference type="Proteomes" id="UP000243459"/>
    </source>
</evidence>
<keyword evidence="2" id="KW-1185">Reference proteome</keyword>
<protein>
    <submittedName>
        <fullName evidence="1">Uncharacterized protein</fullName>
    </submittedName>
</protein>
<dbReference type="AlphaFoldDB" id="A0A5P1FM96"/>
<accession>A0A5P1FM96</accession>
<dbReference type="EMBL" id="CM007382">
    <property type="protein sequence ID" value="ONK78089.1"/>
    <property type="molecule type" value="Genomic_DNA"/>
</dbReference>
<dbReference type="Gramene" id="ONK78089">
    <property type="protein sequence ID" value="ONK78089"/>
    <property type="gene ID" value="A4U43_C02F14200"/>
</dbReference>
<dbReference type="Proteomes" id="UP000243459">
    <property type="component" value="Chromosome 2"/>
</dbReference>
<gene>
    <name evidence="1" type="ORF">A4U43_C02F14200</name>
</gene>
<reference evidence="2" key="1">
    <citation type="journal article" date="2017" name="Nat. Commun.">
        <title>The asparagus genome sheds light on the origin and evolution of a young Y chromosome.</title>
        <authorList>
            <person name="Harkess A."/>
            <person name="Zhou J."/>
            <person name="Xu C."/>
            <person name="Bowers J.E."/>
            <person name="Van der Hulst R."/>
            <person name="Ayyampalayam S."/>
            <person name="Mercati F."/>
            <person name="Riccardi P."/>
            <person name="McKain M.R."/>
            <person name="Kakrana A."/>
            <person name="Tang H."/>
            <person name="Ray J."/>
            <person name="Groenendijk J."/>
            <person name="Arikit S."/>
            <person name="Mathioni S.M."/>
            <person name="Nakano M."/>
            <person name="Shan H."/>
            <person name="Telgmann-Rauber A."/>
            <person name="Kanno A."/>
            <person name="Yue Z."/>
            <person name="Chen H."/>
            <person name="Li W."/>
            <person name="Chen Y."/>
            <person name="Xu X."/>
            <person name="Zhang Y."/>
            <person name="Luo S."/>
            <person name="Chen H."/>
            <person name="Gao J."/>
            <person name="Mao Z."/>
            <person name="Pires J.C."/>
            <person name="Luo M."/>
            <person name="Kudrna D."/>
            <person name="Wing R.A."/>
            <person name="Meyers B.C."/>
            <person name="Yi K."/>
            <person name="Kong H."/>
            <person name="Lavrijsen P."/>
            <person name="Sunseri F."/>
            <person name="Falavigna A."/>
            <person name="Ye Y."/>
            <person name="Leebens-Mack J.H."/>
            <person name="Chen G."/>
        </authorList>
    </citation>
    <scope>NUCLEOTIDE SEQUENCE [LARGE SCALE GENOMIC DNA]</scope>
    <source>
        <strain evidence="2">cv. DH0086</strain>
    </source>
</reference>
<sequence>MEGMTTELKEETEDVTEPPEVVDLGLKIIGDDGEEVGEATTTSNYEGLEGRAMSTTGVATIYAFSSGRVINACCSGRRVINAYCSDKRVVIIDACSE</sequence>
<organism evidence="1 2">
    <name type="scientific">Asparagus officinalis</name>
    <name type="common">Garden asparagus</name>
    <dbReference type="NCBI Taxonomy" id="4686"/>
    <lineage>
        <taxon>Eukaryota</taxon>
        <taxon>Viridiplantae</taxon>
        <taxon>Streptophyta</taxon>
        <taxon>Embryophyta</taxon>
        <taxon>Tracheophyta</taxon>
        <taxon>Spermatophyta</taxon>
        <taxon>Magnoliopsida</taxon>
        <taxon>Liliopsida</taxon>
        <taxon>Asparagales</taxon>
        <taxon>Asparagaceae</taxon>
        <taxon>Asparagoideae</taxon>
        <taxon>Asparagus</taxon>
    </lineage>
</organism>